<dbReference type="AlphaFoldDB" id="A0A165GL20"/>
<proteinExistence type="predicted"/>
<evidence type="ECO:0000313" key="1">
    <source>
        <dbReference type="EMBL" id="KZV90678.1"/>
    </source>
</evidence>
<reference evidence="1 2" key="1">
    <citation type="journal article" date="2016" name="Mol. Biol. Evol.">
        <title>Comparative Genomics of Early-Diverging Mushroom-Forming Fungi Provides Insights into the Origins of Lignocellulose Decay Capabilities.</title>
        <authorList>
            <person name="Nagy L.G."/>
            <person name="Riley R."/>
            <person name="Tritt A."/>
            <person name="Adam C."/>
            <person name="Daum C."/>
            <person name="Floudas D."/>
            <person name="Sun H."/>
            <person name="Yadav J.S."/>
            <person name="Pangilinan J."/>
            <person name="Larsson K.H."/>
            <person name="Matsuura K."/>
            <person name="Barry K."/>
            <person name="Labutti K."/>
            <person name="Kuo R."/>
            <person name="Ohm R.A."/>
            <person name="Bhattacharya S.S."/>
            <person name="Shirouzu T."/>
            <person name="Yoshinaga Y."/>
            <person name="Martin F.M."/>
            <person name="Grigoriev I.V."/>
            <person name="Hibbett D.S."/>
        </authorList>
    </citation>
    <scope>NUCLEOTIDE SEQUENCE [LARGE SCALE GENOMIC DNA]</scope>
    <source>
        <strain evidence="1 2">HHB12029</strain>
    </source>
</reference>
<dbReference type="InParanoid" id="A0A165GL20"/>
<sequence>MGGEKLLWSELELVCLCPRLLSNKDALKDTVLFEWVYGSIGSHLRHLLERALQYLSAEWDDPSRTRDWHYKVEAIRELQSRLKFIGRAVLMYKDAARRELVALRMEVLLMYVSIESSRRAELELDIEK</sequence>
<accession>A0A165GL20</accession>
<organism evidence="1 2">
    <name type="scientific">Exidia glandulosa HHB12029</name>
    <dbReference type="NCBI Taxonomy" id="1314781"/>
    <lineage>
        <taxon>Eukaryota</taxon>
        <taxon>Fungi</taxon>
        <taxon>Dikarya</taxon>
        <taxon>Basidiomycota</taxon>
        <taxon>Agaricomycotina</taxon>
        <taxon>Agaricomycetes</taxon>
        <taxon>Auriculariales</taxon>
        <taxon>Exidiaceae</taxon>
        <taxon>Exidia</taxon>
    </lineage>
</organism>
<dbReference type="Proteomes" id="UP000077266">
    <property type="component" value="Unassembled WGS sequence"/>
</dbReference>
<gene>
    <name evidence="1" type="ORF">EXIGLDRAFT_770576</name>
</gene>
<protein>
    <submittedName>
        <fullName evidence="1">Uncharacterized protein</fullName>
    </submittedName>
</protein>
<keyword evidence="2" id="KW-1185">Reference proteome</keyword>
<evidence type="ECO:0000313" key="2">
    <source>
        <dbReference type="Proteomes" id="UP000077266"/>
    </source>
</evidence>
<dbReference type="EMBL" id="KV426043">
    <property type="protein sequence ID" value="KZV90678.1"/>
    <property type="molecule type" value="Genomic_DNA"/>
</dbReference>
<name>A0A165GL20_EXIGL</name>